<accession>A0ABQ6H0T4</accession>
<proteinExistence type="predicted"/>
<keyword evidence="3" id="KW-1185">Reference proteome</keyword>
<evidence type="ECO:0000313" key="3">
    <source>
        <dbReference type="Proteomes" id="UP001157133"/>
    </source>
</evidence>
<dbReference type="RefSeq" id="WP_284206498.1">
    <property type="nucleotide sequence ID" value="NZ_BSSU01000003.1"/>
</dbReference>
<comment type="caution">
    <text evidence="2">The sequence shown here is derived from an EMBL/GenBank/DDBJ whole genome shotgun (WGS) entry which is preliminary data.</text>
</comment>
<dbReference type="EMBL" id="BSSU01000003">
    <property type="protein sequence ID" value="GLX81169.1"/>
    <property type="molecule type" value="Genomic_DNA"/>
</dbReference>
<reference evidence="2 3" key="1">
    <citation type="submission" date="2023-03" db="EMBL/GenBank/DDBJ databases">
        <title>Draft genome sequence of Thalassotalea eurytherma JCM 18482T.</title>
        <authorList>
            <person name="Sawabe T."/>
        </authorList>
    </citation>
    <scope>NUCLEOTIDE SEQUENCE [LARGE SCALE GENOMIC DNA]</scope>
    <source>
        <strain evidence="2 3">JCM 18482</strain>
    </source>
</reference>
<evidence type="ECO:0008006" key="4">
    <source>
        <dbReference type="Google" id="ProtNLM"/>
    </source>
</evidence>
<evidence type="ECO:0000256" key="1">
    <source>
        <dbReference type="SAM" id="SignalP"/>
    </source>
</evidence>
<feature type="signal peptide" evidence="1">
    <location>
        <begin position="1"/>
        <end position="22"/>
    </location>
</feature>
<keyword evidence="1" id="KW-0732">Signal</keyword>
<sequence length="92" mass="9893">MTFIKKLTATCTLTVLLPVANAASLEIATPVNTAQLTNVAHVEISTDLMKINEQLDMLAKQVFQLDTENASLTQHPALIAELADDTISLTAE</sequence>
<organism evidence="2 3">
    <name type="scientific">Thalassotalea eurytherma</name>
    <dbReference type="NCBI Taxonomy" id="1144278"/>
    <lineage>
        <taxon>Bacteria</taxon>
        <taxon>Pseudomonadati</taxon>
        <taxon>Pseudomonadota</taxon>
        <taxon>Gammaproteobacteria</taxon>
        <taxon>Alteromonadales</taxon>
        <taxon>Colwelliaceae</taxon>
        <taxon>Thalassotalea</taxon>
    </lineage>
</organism>
<name>A0ABQ6H0T4_9GAMM</name>
<feature type="chain" id="PRO_5045514408" description="Orphan protein" evidence="1">
    <location>
        <begin position="23"/>
        <end position="92"/>
    </location>
</feature>
<protein>
    <recommendedName>
        <fullName evidence="4">Orphan protein</fullName>
    </recommendedName>
</protein>
<dbReference type="Proteomes" id="UP001157133">
    <property type="component" value="Unassembled WGS sequence"/>
</dbReference>
<gene>
    <name evidence="2" type="ORF">theurythT_06210</name>
</gene>
<evidence type="ECO:0000313" key="2">
    <source>
        <dbReference type="EMBL" id="GLX81169.1"/>
    </source>
</evidence>